<feature type="domain" description="N-acetyltransferase" evidence="1">
    <location>
        <begin position="11"/>
        <end position="143"/>
    </location>
</feature>
<proteinExistence type="predicted"/>
<dbReference type="Proteomes" id="UP000798808">
    <property type="component" value="Unassembled WGS sequence"/>
</dbReference>
<dbReference type="CDD" id="cd04301">
    <property type="entry name" value="NAT_SF"/>
    <property type="match status" value="1"/>
</dbReference>
<evidence type="ECO:0000259" key="1">
    <source>
        <dbReference type="PROSITE" id="PS51186"/>
    </source>
</evidence>
<dbReference type="Pfam" id="PF13508">
    <property type="entry name" value="Acetyltransf_7"/>
    <property type="match status" value="1"/>
</dbReference>
<dbReference type="RefSeq" id="WP_155175071.1">
    <property type="nucleotide sequence ID" value="NZ_BAAAFL010000068.1"/>
</dbReference>
<dbReference type="Gene3D" id="3.40.630.30">
    <property type="match status" value="1"/>
</dbReference>
<reference evidence="2 3" key="1">
    <citation type="submission" date="2019-02" db="EMBL/GenBank/DDBJ databases">
        <authorList>
            <person name="Goldberg S.R."/>
            <person name="Haltli B.A."/>
            <person name="Correa H."/>
            <person name="Russell K.G."/>
        </authorList>
    </citation>
    <scope>NUCLEOTIDE SEQUENCE [LARGE SCALE GENOMIC DNA]</scope>
    <source>
        <strain evidence="2 3">JCM 16186</strain>
    </source>
</reference>
<name>A0ABW9RXJ2_9BACT</name>
<evidence type="ECO:0000313" key="3">
    <source>
        <dbReference type="Proteomes" id="UP000798808"/>
    </source>
</evidence>
<organism evidence="2 3">
    <name type="scientific">Fulvivirga kasyanovii</name>
    <dbReference type="NCBI Taxonomy" id="396812"/>
    <lineage>
        <taxon>Bacteria</taxon>
        <taxon>Pseudomonadati</taxon>
        <taxon>Bacteroidota</taxon>
        <taxon>Cytophagia</taxon>
        <taxon>Cytophagales</taxon>
        <taxon>Fulvivirgaceae</taxon>
        <taxon>Fulvivirga</taxon>
    </lineage>
</organism>
<sequence>MKIIESTKGDFLISTDKARLDIEAIHDFLSRESGWSNGIPLERVKLSIENSLAIGMYDRDKLIGFARVISDFSTIAYLGDVFVLKTYRGMGLSKWLMQFIMEHPNLQGLRRWILLTDTAPWLYKKYGFEPLKKTELYMEKHNPDVYRVNNGDVERVNP</sequence>
<dbReference type="InterPro" id="IPR053144">
    <property type="entry name" value="Acetyltransferase_Butenolide"/>
</dbReference>
<dbReference type="PANTHER" id="PTHR43233">
    <property type="entry name" value="FAMILY N-ACETYLTRANSFERASE, PUTATIVE (AFU_ORTHOLOGUE AFUA_6G03350)-RELATED"/>
    <property type="match status" value="1"/>
</dbReference>
<dbReference type="EMBL" id="SMLW01000649">
    <property type="protein sequence ID" value="MTI27994.1"/>
    <property type="molecule type" value="Genomic_DNA"/>
</dbReference>
<protein>
    <submittedName>
        <fullName evidence="2">N-acetyltransferase</fullName>
    </submittedName>
</protein>
<dbReference type="PROSITE" id="PS51186">
    <property type="entry name" value="GNAT"/>
    <property type="match status" value="1"/>
</dbReference>
<comment type="caution">
    <text evidence="2">The sequence shown here is derived from an EMBL/GenBank/DDBJ whole genome shotgun (WGS) entry which is preliminary data.</text>
</comment>
<dbReference type="SUPFAM" id="SSF55729">
    <property type="entry name" value="Acyl-CoA N-acyltransferases (Nat)"/>
    <property type="match status" value="1"/>
</dbReference>
<dbReference type="InterPro" id="IPR000182">
    <property type="entry name" value="GNAT_dom"/>
</dbReference>
<keyword evidence="3" id="KW-1185">Reference proteome</keyword>
<gene>
    <name evidence="2" type="ORF">E1163_23760</name>
</gene>
<dbReference type="InterPro" id="IPR016181">
    <property type="entry name" value="Acyl_CoA_acyltransferase"/>
</dbReference>
<dbReference type="PANTHER" id="PTHR43233:SF1">
    <property type="entry name" value="FAMILY N-ACETYLTRANSFERASE, PUTATIVE (AFU_ORTHOLOGUE AFUA_6G03350)-RELATED"/>
    <property type="match status" value="1"/>
</dbReference>
<evidence type="ECO:0000313" key="2">
    <source>
        <dbReference type="EMBL" id="MTI27994.1"/>
    </source>
</evidence>
<accession>A0ABW9RXJ2</accession>